<evidence type="ECO:0000313" key="1">
    <source>
        <dbReference type="EMBL" id="MBJ9870865.1"/>
    </source>
</evidence>
<sequence>MKQSDLPRCPDCGNMPEYAVKVDHWGMYRGGLKCPYNCHRVQLNSPVSSRNRVEEILAPQWIELVEKVNQESAQ</sequence>
<protein>
    <recommendedName>
        <fullName evidence="3">Restriction alleviation protein, Lar family</fullName>
    </recommendedName>
</protein>
<dbReference type="AlphaFoldDB" id="A0AAW4EM43"/>
<gene>
    <name evidence="1" type="ORF">I5687_23260</name>
</gene>
<comment type="caution">
    <text evidence="1">The sequence shown here is derived from an EMBL/GenBank/DDBJ whole genome shotgun (WGS) entry which is preliminary data.</text>
</comment>
<dbReference type="RefSeq" id="WP_077956865.1">
    <property type="nucleotide sequence ID" value="NZ_JADVDU010000013.1"/>
</dbReference>
<name>A0AAW4EM43_CITKO</name>
<reference evidence="1" key="1">
    <citation type="submission" date="2020-11" db="EMBL/GenBank/DDBJ databases">
        <title>Enhanced detection system for hospital associated transmission using whole genome sequencing surveillance.</title>
        <authorList>
            <person name="Harrison L.H."/>
            <person name="Van Tyne D."/>
            <person name="Marsh J.W."/>
            <person name="Griffith M.P."/>
            <person name="Snyder D.J."/>
            <person name="Cooper V.S."/>
            <person name="Mustapha M."/>
        </authorList>
    </citation>
    <scope>NUCLEOTIDE SEQUENCE</scope>
    <source>
        <strain evidence="1">CB00014</strain>
    </source>
</reference>
<proteinExistence type="predicted"/>
<organism evidence="1 2">
    <name type="scientific">Citrobacter koseri</name>
    <name type="common">Citrobacter diversus</name>
    <dbReference type="NCBI Taxonomy" id="545"/>
    <lineage>
        <taxon>Bacteria</taxon>
        <taxon>Pseudomonadati</taxon>
        <taxon>Pseudomonadota</taxon>
        <taxon>Gammaproteobacteria</taxon>
        <taxon>Enterobacterales</taxon>
        <taxon>Enterobacteriaceae</taxon>
        <taxon>Citrobacter</taxon>
    </lineage>
</organism>
<evidence type="ECO:0000313" key="2">
    <source>
        <dbReference type="Proteomes" id="UP000807555"/>
    </source>
</evidence>
<evidence type="ECO:0008006" key="3">
    <source>
        <dbReference type="Google" id="ProtNLM"/>
    </source>
</evidence>
<dbReference type="Proteomes" id="UP000807555">
    <property type="component" value="Unassembled WGS sequence"/>
</dbReference>
<dbReference type="EMBL" id="JADVNV010000020">
    <property type="protein sequence ID" value="MBJ9870865.1"/>
    <property type="molecule type" value="Genomic_DNA"/>
</dbReference>
<accession>A0AAW4EM43</accession>